<dbReference type="EMBL" id="MU267661">
    <property type="protein sequence ID" value="KAH7912041.1"/>
    <property type="molecule type" value="Genomic_DNA"/>
</dbReference>
<organism evidence="1 2">
    <name type="scientific">Hygrophoropsis aurantiaca</name>
    <dbReference type="NCBI Taxonomy" id="72124"/>
    <lineage>
        <taxon>Eukaryota</taxon>
        <taxon>Fungi</taxon>
        <taxon>Dikarya</taxon>
        <taxon>Basidiomycota</taxon>
        <taxon>Agaricomycotina</taxon>
        <taxon>Agaricomycetes</taxon>
        <taxon>Agaricomycetidae</taxon>
        <taxon>Boletales</taxon>
        <taxon>Coniophorineae</taxon>
        <taxon>Hygrophoropsidaceae</taxon>
        <taxon>Hygrophoropsis</taxon>
    </lineage>
</organism>
<sequence>MKIAVTGCNGRVGRRVTLWALKKDHSVVGVDHILAEDAEFRDNPAFSFVQADLKDFDEALRAFEGCDGIIQLASVSHPMDWKVNTHNSNVVITWNVLRAAAELGIVRIAQASSVNVLRGVFSTEPHFEYFPIDESHPCLPDEPYGLSKLIAETQADTIVRRYPSMRVASIRLHWSVPTRTRAFRQNTERARGDLWSYVQEDASADAFVRAVSVDTDKWLAHERFFIVAPQIAAREDWLELKQRYFPDVTIRSGWKENGAKGFFDCSKAEQLLGWVHQDYA</sequence>
<proteinExistence type="predicted"/>
<gene>
    <name evidence="1" type="ORF">BJ138DRAFT_1005293</name>
</gene>
<protein>
    <submittedName>
        <fullName evidence="1">Uncharacterized protein</fullName>
    </submittedName>
</protein>
<comment type="caution">
    <text evidence="1">The sequence shown here is derived from an EMBL/GenBank/DDBJ whole genome shotgun (WGS) entry which is preliminary data.</text>
</comment>
<evidence type="ECO:0000313" key="1">
    <source>
        <dbReference type="EMBL" id="KAH7912041.1"/>
    </source>
</evidence>
<name>A0ACB8AFJ2_9AGAM</name>
<keyword evidence="2" id="KW-1185">Reference proteome</keyword>
<dbReference type="Proteomes" id="UP000790377">
    <property type="component" value="Unassembled WGS sequence"/>
</dbReference>
<accession>A0ACB8AFJ2</accession>
<reference evidence="1" key="1">
    <citation type="journal article" date="2021" name="New Phytol.">
        <title>Evolutionary innovations through gain and loss of genes in the ectomycorrhizal Boletales.</title>
        <authorList>
            <person name="Wu G."/>
            <person name="Miyauchi S."/>
            <person name="Morin E."/>
            <person name="Kuo A."/>
            <person name="Drula E."/>
            <person name="Varga T."/>
            <person name="Kohler A."/>
            <person name="Feng B."/>
            <person name="Cao Y."/>
            <person name="Lipzen A."/>
            <person name="Daum C."/>
            <person name="Hundley H."/>
            <person name="Pangilinan J."/>
            <person name="Johnson J."/>
            <person name="Barry K."/>
            <person name="LaButti K."/>
            <person name="Ng V."/>
            <person name="Ahrendt S."/>
            <person name="Min B."/>
            <person name="Choi I.G."/>
            <person name="Park H."/>
            <person name="Plett J.M."/>
            <person name="Magnuson J."/>
            <person name="Spatafora J.W."/>
            <person name="Nagy L.G."/>
            <person name="Henrissat B."/>
            <person name="Grigoriev I.V."/>
            <person name="Yang Z.L."/>
            <person name="Xu J."/>
            <person name="Martin F.M."/>
        </authorList>
    </citation>
    <scope>NUCLEOTIDE SEQUENCE</scope>
    <source>
        <strain evidence="1">ATCC 28755</strain>
    </source>
</reference>
<evidence type="ECO:0000313" key="2">
    <source>
        <dbReference type="Proteomes" id="UP000790377"/>
    </source>
</evidence>